<accession>A0A1B9FSL7</accession>
<dbReference type="VEuPathDB" id="FungiDB:I302_08540"/>
<sequence length="196" mass="21815">MTPHKHLQLIRNPPLPTEGIVGLPFILQTADPPPLDDQIALRSLTGLRYVKPPSRWRLPITLVTLSESRYHFTGFHSEVDLALALLKQYEDTSRPVQCWTPTGEVCIYHIPDSEALQSDTPMERLTPLFMAAAWHIVSQLEKEKIMDEFRELGDRVGHEKPALCEVYGLTNFKVTDDYGSWSGSGSGSGSDGSGSP</sequence>
<keyword evidence="3" id="KW-1185">Reference proteome</keyword>
<evidence type="ECO:0000313" key="1">
    <source>
        <dbReference type="EMBL" id="OCF21761.1"/>
    </source>
</evidence>
<evidence type="ECO:0000313" key="3">
    <source>
        <dbReference type="Proteomes" id="UP000092730"/>
    </source>
</evidence>
<dbReference type="GeneID" id="30212939"/>
<gene>
    <name evidence="1" type="ORF">I302_08540</name>
    <name evidence="2" type="ORF">I302_105252</name>
</gene>
<dbReference type="EMBL" id="CP144543">
    <property type="protein sequence ID" value="WVW83233.1"/>
    <property type="molecule type" value="Genomic_DNA"/>
</dbReference>
<evidence type="ECO:0000313" key="2">
    <source>
        <dbReference type="EMBL" id="WVW83233.1"/>
    </source>
</evidence>
<dbReference type="KEGG" id="kbi:30212939"/>
<reference evidence="2" key="4">
    <citation type="submission" date="2024-02" db="EMBL/GenBank/DDBJ databases">
        <title>Comparative genomics of Cryptococcus and Kwoniella reveals pathogenesis evolution and contrasting modes of karyotype evolution via chromosome fusion or intercentromeric recombination.</title>
        <authorList>
            <person name="Coelho M.A."/>
            <person name="David-Palma M."/>
            <person name="Shea T."/>
            <person name="Bowers K."/>
            <person name="McGinley-Smith S."/>
            <person name="Mohammad A.W."/>
            <person name="Gnirke A."/>
            <person name="Yurkov A.M."/>
            <person name="Nowrousian M."/>
            <person name="Sun S."/>
            <person name="Cuomo C.A."/>
            <person name="Heitman J."/>
        </authorList>
    </citation>
    <scope>NUCLEOTIDE SEQUENCE</scope>
    <source>
        <strain evidence="2">CBS 10118</strain>
    </source>
</reference>
<dbReference type="AlphaFoldDB" id="A0A1B9FSL7"/>
<reference evidence="1" key="1">
    <citation type="submission" date="2013-07" db="EMBL/GenBank/DDBJ databases">
        <title>The Genome Sequence of Cryptococcus bestiolae CBS10118.</title>
        <authorList>
            <consortium name="The Broad Institute Genome Sequencing Platform"/>
            <person name="Cuomo C."/>
            <person name="Litvintseva A."/>
            <person name="Chen Y."/>
            <person name="Heitman J."/>
            <person name="Sun S."/>
            <person name="Springer D."/>
            <person name="Dromer F."/>
            <person name="Young S.K."/>
            <person name="Zeng Q."/>
            <person name="Gargeya S."/>
            <person name="Fitzgerald M."/>
            <person name="Abouelleil A."/>
            <person name="Alvarado L."/>
            <person name="Berlin A.M."/>
            <person name="Chapman S.B."/>
            <person name="Dewar J."/>
            <person name="Goldberg J."/>
            <person name="Griggs A."/>
            <person name="Gujja S."/>
            <person name="Hansen M."/>
            <person name="Howarth C."/>
            <person name="Imamovic A."/>
            <person name="Larimer J."/>
            <person name="McCowan C."/>
            <person name="Murphy C."/>
            <person name="Pearson M."/>
            <person name="Priest M."/>
            <person name="Roberts A."/>
            <person name="Saif S."/>
            <person name="Shea T."/>
            <person name="Sykes S."/>
            <person name="Wortman J."/>
            <person name="Nusbaum C."/>
            <person name="Birren B."/>
        </authorList>
    </citation>
    <scope>NUCLEOTIDE SEQUENCE [LARGE SCALE GENOMIC DNA]</scope>
    <source>
        <strain evidence="1">CBS 10118</strain>
    </source>
</reference>
<dbReference type="EMBL" id="KI894026">
    <property type="protein sequence ID" value="OCF21761.1"/>
    <property type="molecule type" value="Genomic_DNA"/>
</dbReference>
<reference evidence="1" key="3">
    <citation type="submission" date="2014-01" db="EMBL/GenBank/DDBJ databases">
        <title>Evolution of pathogenesis and genome organization in the Tremellales.</title>
        <authorList>
            <person name="Cuomo C."/>
            <person name="Litvintseva A."/>
            <person name="Heitman J."/>
            <person name="Chen Y."/>
            <person name="Sun S."/>
            <person name="Springer D."/>
            <person name="Dromer F."/>
            <person name="Young S."/>
            <person name="Zeng Q."/>
            <person name="Chapman S."/>
            <person name="Gujja S."/>
            <person name="Saif S."/>
            <person name="Birren B."/>
        </authorList>
    </citation>
    <scope>NUCLEOTIDE SEQUENCE</scope>
    <source>
        <strain evidence="1">CBS 10118</strain>
    </source>
</reference>
<reference evidence="2" key="2">
    <citation type="submission" date="2013-07" db="EMBL/GenBank/DDBJ databases">
        <authorList>
            <consortium name="The Broad Institute Genome Sequencing Platform"/>
            <person name="Cuomo C."/>
            <person name="Litvintseva A."/>
            <person name="Chen Y."/>
            <person name="Heitman J."/>
            <person name="Sun S."/>
            <person name="Springer D."/>
            <person name="Dromer F."/>
            <person name="Young S.K."/>
            <person name="Zeng Q."/>
            <person name="Gargeya S."/>
            <person name="Fitzgerald M."/>
            <person name="Abouelleil A."/>
            <person name="Alvarado L."/>
            <person name="Berlin A.M."/>
            <person name="Chapman S.B."/>
            <person name="Dewar J."/>
            <person name="Goldberg J."/>
            <person name="Griggs A."/>
            <person name="Gujja S."/>
            <person name="Hansen M."/>
            <person name="Howarth C."/>
            <person name="Imamovic A."/>
            <person name="Larimer J."/>
            <person name="McCowan C."/>
            <person name="Murphy C."/>
            <person name="Pearson M."/>
            <person name="Priest M."/>
            <person name="Roberts A."/>
            <person name="Saif S."/>
            <person name="Shea T."/>
            <person name="Sykes S."/>
            <person name="Wortman J."/>
            <person name="Nusbaum C."/>
            <person name="Birren B."/>
        </authorList>
    </citation>
    <scope>NUCLEOTIDE SEQUENCE</scope>
    <source>
        <strain evidence="2">CBS 10118</strain>
    </source>
</reference>
<organism evidence="1">
    <name type="scientific">Kwoniella bestiolae CBS 10118</name>
    <dbReference type="NCBI Taxonomy" id="1296100"/>
    <lineage>
        <taxon>Eukaryota</taxon>
        <taxon>Fungi</taxon>
        <taxon>Dikarya</taxon>
        <taxon>Basidiomycota</taxon>
        <taxon>Agaricomycotina</taxon>
        <taxon>Tremellomycetes</taxon>
        <taxon>Tremellales</taxon>
        <taxon>Cryptococcaceae</taxon>
        <taxon>Kwoniella</taxon>
    </lineage>
</organism>
<dbReference type="Proteomes" id="UP000092730">
    <property type="component" value="Chromosome 3"/>
</dbReference>
<protein>
    <submittedName>
        <fullName evidence="1">Uncharacterized protein</fullName>
    </submittedName>
</protein>
<dbReference type="RefSeq" id="XP_019042831.1">
    <property type="nucleotide sequence ID" value="XM_019195118.1"/>
</dbReference>
<name>A0A1B9FSL7_9TREE</name>
<proteinExistence type="predicted"/>